<name>A0AAN9NW66_PHACN</name>
<evidence type="ECO:0000313" key="1">
    <source>
        <dbReference type="EMBL" id="KAK7377679.1"/>
    </source>
</evidence>
<accession>A0AAN9NW66</accession>
<organism evidence="1 2">
    <name type="scientific">Phaseolus coccineus</name>
    <name type="common">Scarlet runner bean</name>
    <name type="synonym">Phaseolus multiflorus</name>
    <dbReference type="NCBI Taxonomy" id="3886"/>
    <lineage>
        <taxon>Eukaryota</taxon>
        <taxon>Viridiplantae</taxon>
        <taxon>Streptophyta</taxon>
        <taxon>Embryophyta</taxon>
        <taxon>Tracheophyta</taxon>
        <taxon>Spermatophyta</taxon>
        <taxon>Magnoliopsida</taxon>
        <taxon>eudicotyledons</taxon>
        <taxon>Gunneridae</taxon>
        <taxon>Pentapetalae</taxon>
        <taxon>rosids</taxon>
        <taxon>fabids</taxon>
        <taxon>Fabales</taxon>
        <taxon>Fabaceae</taxon>
        <taxon>Papilionoideae</taxon>
        <taxon>50 kb inversion clade</taxon>
        <taxon>NPAAA clade</taxon>
        <taxon>indigoferoid/millettioid clade</taxon>
        <taxon>Phaseoleae</taxon>
        <taxon>Phaseolus</taxon>
    </lineage>
</organism>
<gene>
    <name evidence="1" type="ORF">VNO80_03108</name>
</gene>
<dbReference type="Proteomes" id="UP001374584">
    <property type="component" value="Unassembled WGS sequence"/>
</dbReference>
<reference evidence="1 2" key="1">
    <citation type="submission" date="2024-01" db="EMBL/GenBank/DDBJ databases">
        <title>The genomes of 5 underutilized Papilionoideae crops provide insights into root nodulation and disease resistanc.</title>
        <authorList>
            <person name="Jiang F."/>
        </authorList>
    </citation>
    <scope>NUCLEOTIDE SEQUENCE [LARGE SCALE GENOMIC DNA]</scope>
    <source>
        <strain evidence="1">JINMINGXINNONG_FW02</strain>
        <tissue evidence="1">Leaves</tissue>
    </source>
</reference>
<keyword evidence="2" id="KW-1185">Reference proteome</keyword>
<dbReference type="EMBL" id="JAYMYR010000002">
    <property type="protein sequence ID" value="KAK7377679.1"/>
    <property type="molecule type" value="Genomic_DNA"/>
</dbReference>
<evidence type="ECO:0000313" key="2">
    <source>
        <dbReference type="Proteomes" id="UP001374584"/>
    </source>
</evidence>
<sequence>MKHEGIEHTGGLLEMQLASELSKMTLEEALTLARAFGHHLTLMGIAETQHRHCPIFVRFCALYAYGCPVLVLTVWGDQCEDTAQFLCSCVHCMLMGSCMKQLRDELSCLSAVHEFMS</sequence>
<protein>
    <submittedName>
        <fullName evidence="1">Uncharacterized protein</fullName>
    </submittedName>
</protein>
<comment type="caution">
    <text evidence="1">The sequence shown here is derived from an EMBL/GenBank/DDBJ whole genome shotgun (WGS) entry which is preliminary data.</text>
</comment>
<proteinExistence type="predicted"/>
<dbReference type="AlphaFoldDB" id="A0AAN9NW66"/>